<reference evidence="2" key="2">
    <citation type="submission" date="2015-01" db="EMBL/GenBank/DDBJ databases">
        <title>Evolutionary Origins and Diversification of the Mycorrhizal Mutualists.</title>
        <authorList>
            <consortium name="DOE Joint Genome Institute"/>
            <consortium name="Mycorrhizal Genomics Consortium"/>
            <person name="Kohler A."/>
            <person name="Kuo A."/>
            <person name="Nagy L.G."/>
            <person name="Floudas D."/>
            <person name="Copeland A."/>
            <person name="Barry K.W."/>
            <person name="Cichocki N."/>
            <person name="Veneault-Fourrey C."/>
            <person name="LaButti K."/>
            <person name="Lindquist E.A."/>
            <person name="Lipzen A."/>
            <person name="Lundell T."/>
            <person name="Morin E."/>
            <person name="Murat C."/>
            <person name="Riley R."/>
            <person name="Ohm R."/>
            <person name="Sun H."/>
            <person name="Tunlid A."/>
            <person name="Henrissat B."/>
            <person name="Grigoriev I.V."/>
            <person name="Hibbett D.S."/>
            <person name="Martin F."/>
        </authorList>
    </citation>
    <scope>NUCLEOTIDE SEQUENCE [LARGE SCALE GENOMIC DNA]</scope>
    <source>
        <strain evidence="2">441</strain>
    </source>
</reference>
<dbReference type="Proteomes" id="UP000054018">
    <property type="component" value="Unassembled WGS sequence"/>
</dbReference>
<name>A0A0D0A012_9AGAM</name>
<organism evidence="1 2">
    <name type="scientific">Pisolithus microcarpus 441</name>
    <dbReference type="NCBI Taxonomy" id="765257"/>
    <lineage>
        <taxon>Eukaryota</taxon>
        <taxon>Fungi</taxon>
        <taxon>Dikarya</taxon>
        <taxon>Basidiomycota</taxon>
        <taxon>Agaricomycotina</taxon>
        <taxon>Agaricomycetes</taxon>
        <taxon>Agaricomycetidae</taxon>
        <taxon>Boletales</taxon>
        <taxon>Sclerodermatineae</taxon>
        <taxon>Pisolithaceae</taxon>
        <taxon>Pisolithus</taxon>
    </lineage>
</organism>
<accession>A0A0D0A012</accession>
<gene>
    <name evidence="1" type="ORF">PISMIDRAFT_96910</name>
</gene>
<dbReference type="EMBL" id="KN833708">
    <property type="protein sequence ID" value="KIK25388.1"/>
    <property type="molecule type" value="Genomic_DNA"/>
</dbReference>
<proteinExistence type="predicted"/>
<dbReference type="HOGENOM" id="CLU_209444_0_0_1"/>
<evidence type="ECO:0000313" key="2">
    <source>
        <dbReference type="Proteomes" id="UP000054018"/>
    </source>
</evidence>
<dbReference type="AlphaFoldDB" id="A0A0D0A012"/>
<keyword evidence="2" id="KW-1185">Reference proteome</keyword>
<feature type="non-terminal residue" evidence="1">
    <location>
        <position position="1"/>
    </location>
</feature>
<sequence>LTLNSTEKAENAMEVSLTLHDMKNKPIPSHPMYFFQKEADIKVRVKQNPS</sequence>
<protein>
    <submittedName>
        <fullName evidence="1">Uncharacterized protein</fullName>
    </submittedName>
</protein>
<evidence type="ECO:0000313" key="1">
    <source>
        <dbReference type="EMBL" id="KIK25388.1"/>
    </source>
</evidence>
<reference evidence="1 2" key="1">
    <citation type="submission" date="2014-04" db="EMBL/GenBank/DDBJ databases">
        <authorList>
            <consortium name="DOE Joint Genome Institute"/>
            <person name="Kuo A."/>
            <person name="Kohler A."/>
            <person name="Costa M.D."/>
            <person name="Nagy L.G."/>
            <person name="Floudas D."/>
            <person name="Copeland A."/>
            <person name="Barry K.W."/>
            <person name="Cichocki N."/>
            <person name="Veneault-Fourrey C."/>
            <person name="LaButti K."/>
            <person name="Lindquist E.A."/>
            <person name="Lipzen A."/>
            <person name="Lundell T."/>
            <person name="Morin E."/>
            <person name="Murat C."/>
            <person name="Sun H."/>
            <person name="Tunlid A."/>
            <person name="Henrissat B."/>
            <person name="Grigoriev I.V."/>
            <person name="Hibbett D.S."/>
            <person name="Martin F."/>
            <person name="Nordberg H.P."/>
            <person name="Cantor M.N."/>
            <person name="Hua S.X."/>
        </authorList>
    </citation>
    <scope>NUCLEOTIDE SEQUENCE [LARGE SCALE GENOMIC DNA]</scope>
    <source>
        <strain evidence="1 2">441</strain>
    </source>
</reference>